<reference evidence="1" key="1">
    <citation type="submission" date="2018-05" db="EMBL/GenBank/DDBJ databases">
        <authorList>
            <person name="Lanie J.A."/>
            <person name="Ng W.-L."/>
            <person name="Kazmierczak K.M."/>
            <person name="Andrzejewski T.M."/>
            <person name="Davidsen T.M."/>
            <person name="Wayne K.J."/>
            <person name="Tettelin H."/>
            <person name="Glass J.I."/>
            <person name="Rusch D."/>
            <person name="Podicherti R."/>
            <person name="Tsui H.-C.T."/>
            <person name="Winkler M.E."/>
        </authorList>
    </citation>
    <scope>NUCLEOTIDE SEQUENCE</scope>
</reference>
<name>A0A382GVB6_9ZZZZ</name>
<accession>A0A382GVB6</accession>
<sequence length="74" mass="8944">MLLLSKFYNIRKGKSIMLLISQNIESYNIKLPENTVFRIRNQNWMQLELERVKLIQQSILLKISDIFLWNVFNT</sequence>
<gene>
    <name evidence="1" type="ORF">METZ01_LOCUS231491</name>
</gene>
<dbReference type="EMBL" id="UINC01057463">
    <property type="protein sequence ID" value="SVB78637.1"/>
    <property type="molecule type" value="Genomic_DNA"/>
</dbReference>
<proteinExistence type="predicted"/>
<evidence type="ECO:0000313" key="1">
    <source>
        <dbReference type="EMBL" id="SVB78637.1"/>
    </source>
</evidence>
<organism evidence="1">
    <name type="scientific">marine metagenome</name>
    <dbReference type="NCBI Taxonomy" id="408172"/>
    <lineage>
        <taxon>unclassified sequences</taxon>
        <taxon>metagenomes</taxon>
        <taxon>ecological metagenomes</taxon>
    </lineage>
</organism>
<protein>
    <submittedName>
        <fullName evidence="1">Uncharacterized protein</fullName>
    </submittedName>
</protein>
<dbReference type="AlphaFoldDB" id="A0A382GVB6"/>